<feature type="transmembrane region" description="Helical" evidence="7">
    <location>
        <begin position="322"/>
        <end position="343"/>
    </location>
</feature>
<keyword evidence="5 7" id="KW-1133">Transmembrane helix</keyword>
<feature type="transmembrane region" description="Helical" evidence="7">
    <location>
        <begin position="141"/>
        <end position="162"/>
    </location>
</feature>
<evidence type="ECO:0000256" key="5">
    <source>
        <dbReference type="ARBA" id="ARBA00022989"/>
    </source>
</evidence>
<sequence length="477" mass="52915">MDSVKKSLLFSFSQKYSEILVGFVSTLILARLLTPEEVGIYSVIATITVVAHMVRDFGVSNYIVQERELTDEKVVSAFLVTFFWSYTIGLSLFCFSMPIANFFERSELQSVVLVSSLGFAFIPFGSVSLNLLRKDMQFKKLFFINVSSVVVSSILSITLAYLGFSYMSLAWGSLSGIVTTVVLSSFFRQRVKIAIPRWSVITSVFSFGTKSSYISVISMFVNQLPEILIAKFHGMINVGLYSRANGLIKIFNMGVLQGIFPVLLPHLVNKLKSGSDIKEDFLQTIEFITTLAWPFFLFLSFFSTEIIQFLFGEQWVGASPILNFLCVAAAAAAVYSFNSQVLISKGLINLDVKTQTISQVFSASFLLMGAFLGFKFILMALILSRFFTLSLSFHYCLKALGIKVSELLVVLTKPVVVTGVCFLCIEMLSAAMAVALSGLVYLLACSAVYTLVWLASIYAVRSKLFDIICGLLPFKRL</sequence>
<feature type="transmembrane region" description="Helical" evidence="7">
    <location>
        <begin position="168"/>
        <end position="187"/>
    </location>
</feature>
<evidence type="ECO:0000256" key="2">
    <source>
        <dbReference type="ARBA" id="ARBA00007430"/>
    </source>
</evidence>
<feature type="transmembrane region" description="Helical" evidence="7">
    <location>
        <begin position="111"/>
        <end position="132"/>
    </location>
</feature>
<evidence type="ECO:0000313" key="8">
    <source>
        <dbReference type="EMBL" id="MDO6454478.1"/>
    </source>
</evidence>
<evidence type="ECO:0000256" key="3">
    <source>
        <dbReference type="ARBA" id="ARBA00022475"/>
    </source>
</evidence>
<dbReference type="RefSeq" id="WP_303551173.1">
    <property type="nucleotide sequence ID" value="NZ_JAUOPG010000008.1"/>
</dbReference>
<feature type="transmembrane region" description="Helical" evidence="7">
    <location>
        <begin position="250"/>
        <end position="268"/>
    </location>
</feature>
<name>A0AAW7XNG3_9GAMM</name>
<keyword evidence="6 7" id="KW-0472">Membrane</keyword>
<comment type="caution">
    <text evidence="8">The sequence shown here is derived from an EMBL/GenBank/DDBJ whole genome shotgun (WGS) entry which is preliminary data.</text>
</comment>
<keyword evidence="3" id="KW-1003">Cell membrane</keyword>
<keyword evidence="4 7" id="KW-0812">Transmembrane</keyword>
<dbReference type="PANTHER" id="PTHR30250">
    <property type="entry name" value="PST FAMILY PREDICTED COLANIC ACID TRANSPORTER"/>
    <property type="match status" value="1"/>
</dbReference>
<gene>
    <name evidence="8" type="ORF">Q4490_12960</name>
</gene>
<organism evidence="8 9">
    <name type="scientific">Neptunomonas phycophila</name>
    <dbReference type="NCBI Taxonomy" id="1572645"/>
    <lineage>
        <taxon>Bacteria</taxon>
        <taxon>Pseudomonadati</taxon>
        <taxon>Pseudomonadota</taxon>
        <taxon>Gammaproteobacteria</taxon>
        <taxon>Oceanospirillales</taxon>
        <taxon>Oceanospirillaceae</taxon>
        <taxon>Neptunomonas</taxon>
    </lineage>
</organism>
<protein>
    <submittedName>
        <fullName evidence="8">Oligosaccharide flippase family protein</fullName>
    </submittedName>
</protein>
<dbReference type="Pfam" id="PF13440">
    <property type="entry name" value="Polysacc_synt_3"/>
    <property type="match status" value="1"/>
</dbReference>
<feature type="transmembrane region" description="Helical" evidence="7">
    <location>
        <begin position="407"/>
        <end position="433"/>
    </location>
</feature>
<dbReference type="PANTHER" id="PTHR30250:SF10">
    <property type="entry name" value="LIPOPOLYSACCHARIDE BIOSYNTHESIS PROTEIN WZXC"/>
    <property type="match status" value="1"/>
</dbReference>
<dbReference type="EMBL" id="JAUOPG010000008">
    <property type="protein sequence ID" value="MDO6454478.1"/>
    <property type="molecule type" value="Genomic_DNA"/>
</dbReference>
<feature type="transmembrane region" description="Helical" evidence="7">
    <location>
        <begin position="288"/>
        <end position="310"/>
    </location>
</feature>
<dbReference type="AlphaFoldDB" id="A0AAW7XNG3"/>
<dbReference type="InterPro" id="IPR050833">
    <property type="entry name" value="Poly_Biosynth_Transport"/>
</dbReference>
<reference evidence="8" key="1">
    <citation type="submission" date="2023-07" db="EMBL/GenBank/DDBJ databases">
        <title>Genome content predicts the carbon catabolic preferences of heterotrophic bacteria.</title>
        <authorList>
            <person name="Gralka M."/>
        </authorList>
    </citation>
    <scope>NUCLEOTIDE SEQUENCE</scope>
    <source>
        <strain evidence="8">I2M16</strain>
    </source>
</reference>
<evidence type="ECO:0000313" key="9">
    <source>
        <dbReference type="Proteomes" id="UP001169862"/>
    </source>
</evidence>
<comment type="similarity">
    <text evidence="2">Belongs to the polysaccharide synthase family.</text>
</comment>
<dbReference type="GO" id="GO:0005886">
    <property type="term" value="C:plasma membrane"/>
    <property type="evidence" value="ECO:0007669"/>
    <property type="project" value="UniProtKB-SubCell"/>
</dbReference>
<feature type="transmembrane region" description="Helical" evidence="7">
    <location>
        <begin position="363"/>
        <end position="387"/>
    </location>
</feature>
<proteinExistence type="inferred from homology"/>
<evidence type="ECO:0000256" key="6">
    <source>
        <dbReference type="ARBA" id="ARBA00023136"/>
    </source>
</evidence>
<feature type="transmembrane region" description="Helical" evidence="7">
    <location>
        <begin position="76"/>
        <end position="99"/>
    </location>
</feature>
<dbReference type="Proteomes" id="UP001169862">
    <property type="component" value="Unassembled WGS sequence"/>
</dbReference>
<evidence type="ECO:0000256" key="1">
    <source>
        <dbReference type="ARBA" id="ARBA00004651"/>
    </source>
</evidence>
<feature type="transmembrane region" description="Helical" evidence="7">
    <location>
        <begin position="439"/>
        <end position="460"/>
    </location>
</feature>
<evidence type="ECO:0000256" key="7">
    <source>
        <dbReference type="SAM" id="Phobius"/>
    </source>
</evidence>
<accession>A0AAW7XNG3</accession>
<evidence type="ECO:0000256" key="4">
    <source>
        <dbReference type="ARBA" id="ARBA00022692"/>
    </source>
</evidence>
<comment type="subcellular location">
    <subcellularLocation>
        <location evidence="1">Cell membrane</location>
        <topology evidence="1">Multi-pass membrane protein</topology>
    </subcellularLocation>
</comment>